<dbReference type="AlphaFoldDB" id="A0A512HCF6"/>
<dbReference type="EMBL" id="BJZP01000001">
    <property type="protein sequence ID" value="GEO83127.1"/>
    <property type="molecule type" value="Genomic_DNA"/>
</dbReference>
<name>A0A512HCF6_9HYPH</name>
<accession>A0A512HCF6</accession>
<protein>
    <submittedName>
        <fullName evidence="1">Uncharacterized protein</fullName>
    </submittedName>
</protein>
<evidence type="ECO:0000313" key="1">
    <source>
        <dbReference type="EMBL" id="GEO83127.1"/>
    </source>
</evidence>
<comment type="caution">
    <text evidence="1">The sequence shown here is derived from an EMBL/GenBank/DDBJ whole genome shotgun (WGS) entry which is preliminary data.</text>
</comment>
<keyword evidence="2" id="KW-1185">Reference proteome</keyword>
<dbReference type="Proteomes" id="UP000321717">
    <property type="component" value="Unassembled WGS sequence"/>
</dbReference>
<evidence type="ECO:0000313" key="2">
    <source>
        <dbReference type="Proteomes" id="UP000321717"/>
    </source>
</evidence>
<organism evidence="1 2">
    <name type="scientific">Ciceribacter naphthalenivorans</name>
    <dbReference type="NCBI Taxonomy" id="1118451"/>
    <lineage>
        <taxon>Bacteria</taxon>
        <taxon>Pseudomonadati</taxon>
        <taxon>Pseudomonadota</taxon>
        <taxon>Alphaproteobacteria</taxon>
        <taxon>Hyphomicrobiales</taxon>
        <taxon>Rhizobiaceae</taxon>
        <taxon>Ciceribacter</taxon>
    </lineage>
</organism>
<gene>
    <name evidence="1" type="ORF">RNA01_00590</name>
</gene>
<proteinExistence type="predicted"/>
<sequence>MKARTGAASTRSPRQDAARNFNRRIRLVRTPLQSYAIVLVLMIFTDTRENSLAPFPSDGNLFLVGSAVAAGTGAKLMHGLRESLWSHWSLRMAAFRSLKAARLAPTGRERLAVRSGLVQLS</sequence>
<reference evidence="1 2" key="1">
    <citation type="submission" date="2019-07" db="EMBL/GenBank/DDBJ databases">
        <title>Whole genome shotgun sequence of Rhizobium naphthalenivorans NBRC 107585.</title>
        <authorList>
            <person name="Hosoyama A."/>
            <person name="Uohara A."/>
            <person name="Ohji S."/>
            <person name="Ichikawa N."/>
        </authorList>
    </citation>
    <scope>NUCLEOTIDE SEQUENCE [LARGE SCALE GENOMIC DNA]</scope>
    <source>
        <strain evidence="1 2">NBRC 107585</strain>
    </source>
</reference>